<keyword evidence="3" id="KW-1185">Reference proteome</keyword>
<name>A0A1C4DDD2_9GAMM</name>
<reference evidence="3" key="1">
    <citation type="submission" date="2016-08" db="EMBL/GenBank/DDBJ databases">
        <authorList>
            <person name="Varghese N."/>
            <person name="Submissions Spin"/>
        </authorList>
    </citation>
    <scope>NUCLEOTIDE SEQUENCE [LARGE SCALE GENOMIC DNA]</scope>
    <source>
        <strain evidence="3">R-53248</strain>
    </source>
</reference>
<feature type="transmembrane region" description="Helical" evidence="1">
    <location>
        <begin position="17"/>
        <end position="36"/>
    </location>
</feature>
<evidence type="ECO:0000313" key="2">
    <source>
        <dbReference type="EMBL" id="SCC29273.1"/>
    </source>
</evidence>
<keyword evidence="1" id="KW-0812">Transmembrane</keyword>
<evidence type="ECO:0000256" key="1">
    <source>
        <dbReference type="SAM" id="Phobius"/>
    </source>
</evidence>
<dbReference type="EMBL" id="FMAQ01000016">
    <property type="protein sequence ID" value="SCC29273.1"/>
    <property type="molecule type" value="Genomic_DNA"/>
</dbReference>
<dbReference type="AlphaFoldDB" id="A0A1C4DDD2"/>
<protein>
    <submittedName>
        <fullName evidence="2">Uncharacterized protein</fullName>
    </submittedName>
</protein>
<evidence type="ECO:0000313" key="3">
    <source>
        <dbReference type="Proteomes" id="UP000199670"/>
    </source>
</evidence>
<organism evidence="2 3">
    <name type="scientific">Gilliamella bombicola</name>
    <dbReference type="NCBI Taxonomy" id="1798182"/>
    <lineage>
        <taxon>Bacteria</taxon>
        <taxon>Pseudomonadati</taxon>
        <taxon>Pseudomonadota</taxon>
        <taxon>Gammaproteobacteria</taxon>
        <taxon>Orbales</taxon>
        <taxon>Orbaceae</taxon>
        <taxon>Gilliamella</taxon>
    </lineage>
</organism>
<dbReference type="Proteomes" id="UP000199670">
    <property type="component" value="Unassembled WGS sequence"/>
</dbReference>
<keyword evidence="1" id="KW-1133">Transmembrane helix</keyword>
<dbReference type="OrthoDB" id="5519430at2"/>
<gene>
    <name evidence="2" type="ORF">GA0061081_1163</name>
</gene>
<keyword evidence="1" id="KW-0472">Membrane</keyword>
<accession>A0A1C4DDD2</accession>
<proteinExistence type="predicted"/>
<dbReference type="RefSeq" id="WP_091350508.1">
    <property type="nucleotide sequence ID" value="NZ_FMAQ01000016.1"/>
</dbReference>
<sequence length="107" mass="12395">MNDSIIISSKTTSRSKFWVFAIVLLILTISGGYYLWQENNLSIQSFFPIKEKVVKIYDTNQELYNSRGQTVAFKCIVSIKYGDNPISYNFISSYDNEQKFLENCIPL</sequence>